<evidence type="ECO:0000256" key="6">
    <source>
        <dbReference type="ARBA" id="ARBA00022777"/>
    </source>
</evidence>
<dbReference type="AlphaFoldDB" id="A0A7W7T7M0"/>
<evidence type="ECO:0000256" key="8">
    <source>
        <dbReference type="ARBA" id="ARBA00023012"/>
    </source>
</evidence>
<gene>
    <name evidence="10" type="ORF">F4559_005390</name>
</gene>
<dbReference type="Pfam" id="PF23539">
    <property type="entry name" value="DUF7134"/>
    <property type="match status" value="1"/>
</dbReference>
<reference evidence="10 11" key="1">
    <citation type="submission" date="2020-08" db="EMBL/GenBank/DDBJ databases">
        <title>Sequencing the genomes of 1000 actinobacteria strains.</title>
        <authorList>
            <person name="Klenk H.-P."/>
        </authorList>
    </citation>
    <scope>NUCLEOTIDE SEQUENCE [LARGE SCALE GENOMIC DNA]</scope>
    <source>
        <strain evidence="10 11">DSM 45084</strain>
    </source>
</reference>
<dbReference type="InterPro" id="IPR011712">
    <property type="entry name" value="Sig_transdc_His_kin_sub3_dim/P"/>
</dbReference>
<evidence type="ECO:0000256" key="3">
    <source>
        <dbReference type="ARBA" id="ARBA00022553"/>
    </source>
</evidence>
<keyword evidence="8" id="KW-0902">Two-component regulatory system</keyword>
<evidence type="ECO:0000256" key="2">
    <source>
        <dbReference type="ARBA" id="ARBA00012438"/>
    </source>
</evidence>
<comment type="catalytic activity">
    <reaction evidence="1">
        <text>ATP + protein L-histidine = ADP + protein N-phospho-L-histidine.</text>
        <dbReference type="EC" id="2.7.13.3"/>
    </reaction>
</comment>
<dbReference type="SMART" id="SM00387">
    <property type="entry name" value="HATPase_c"/>
    <property type="match status" value="1"/>
</dbReference>
<dbReference type="GO" id="GO:0005524">
    <property type="term" value="F:ATP binding"/>
    <property type="evidence" value="ECO:0007669"/>
    <property type="project" value="UniProtKB-KW"/>
</dbReference>
<dbReference type="Proteomes" id="UP000542674">
    <property type="component" value="Unassembled WGS sequence"/>
</dbReference>
<dbReference type="InterPro" id="IPR050482">
    <property type="entry name" value="Sensor_HK_TwoCompSys"/>
</dbReference>
<keyword evidence="5" id="KW-0547">Nucleotide-binding</keyword>
<evidence type="ECO:0000313" key="10">
    <source>
        <dbReference type="EMBL" id="MBB4968031.1"/>
    </source>
</evidence>
<dbReference type="GO" id="GO:0046983">
    <property type="term" value="F:protein dimerization activity"/>
    <property type="evidence" value="ECO:0007669"/>
    <property type="project" value="InterPro"/>
</dbReference>
<organism evidence="10 11">
    <name type="scientific">Saccharothrix violaceirubra</name>
    <dbReference type="NCBI Taxonomy" id="413306"/>
    <lineage>
        <taxon>Bacteria</taxon>
        <taxon>Bacillati</taxon>
        <taxon>Actinomycetota</taxon>
        <taxon>Actinomycetes</taxon>
        <taxon>Pseudonocardiales</taxon>
        <taxon>Pseudonocardiaceae</taxon>
        <taxon>Saccharothrix</taxon>
    </lineage>
</organism>
<keyword evidence="6 10" id="KW-0418">Kinase</keyword>
<dbReference type="EC" id="2.7.13.3" evidence="2"/>
<evidence type="ECO:0000256" key="7">
    <source>
        <dbReference type="ARBA" id="ARBA00022840"/>
    </source>
</evidence>
<name>A0A7W7T7M0_9PSEU</name>
<keyword evidence="3" id="KW-0597">Phosphoprotein</keyword>
<dbReference type="EMBL" id="JACHJS010000001">
    <property type="protein sequence ID" value="MBB4968031.1"/>
    <property type="molecule type" value="Genomic_DNA"/>
</dbReference>
<dbReference type="GO" id="GO:0000155">
    <property type="term" value="F:phosphorelay sensor kinase activity"/>
    <property type="evidence" value="ECO:0007669"/>
    <property type="project" value="InterPro"/>
</dbReference>
<comment type="caution">
    <text evidence="10">The sequence shown here is derived from an EMBL/GenBank/DDBJ whole genome shotgun (WGS) entry which is preliminary data.</text>
</comment>
<dbReference type="Pfam" id="PF07730">
    <property type="entry name" value="HisKA_3"/>
    <property type="match status" value="1"/>
</dbReference>
<accession>A0A7W7T7M0</accession>
<dbReference type="CDD" id="cd16917">
    <property type="entry name" value="HATPase_UhpB-NarQ-NarX-like"/>
    <property type="match status" value="1"/>
</dbReference>
<keyword evidence="4" id="KW-0808">Transferase</keyword>
<dbReference type="InterPro" id="IPR036890">
    <property type="entry name" value="HATPase_C_sf"/>
</dbReference>
<dbReference type="SUPFAM" id="SSF55874">
    <property type="entry name" value="ATPase domain of HSP90 chaperone/DNA topoisomerase II/histidine kinase"/>
    <property type="match status" value="1"/>
</dbReference>
<evidence type="ECO:0000259" key="9">
    <source>
        <dbReference type="SMART" id="SM00387"/>
    </source>
</evidence>
<dbReference type="PANTHER" id="PTHR24421:SF10">
    <property type="entry name" value="NITRATE_NITRITE SENSOR PROTEIN NARQ"/>
    <property type="match status" value="1"/>
</dbReference>
<evidence type="ECO:0000313" key="11">
    <source>
        <dbReference type="Proteomes" id="UP000542674"/>
    </source>
</evidence>
<dbReference type="InterPro" id="IPR003594">
    <property type="entry name" value="HATPase_dom"/>
</dbReference>
<dbReference type="Gene3D" id="3.30.565.10">
    <property type="entry name" value="Histidine kinase-like ATPase, C-terminal domain"/>
    <property type="match status" value="1"/>
</dbReference>
<dbReference type="Gene3D" id="1.20.5.1930">
    <property type="match status" value="1"/>
</dbReference>
<evidence type="ECO:0000256" key="4">
    <source>
        <dbReference type="ARBA" id="ARBA00022679"/>
    </source>
</evidence>
<feature type="domain" description="Histidine kinase/HSP90-like ATPase" evidence="9">
    <location>
        <begin position="248"/>
        <end position="335"/>
    </location>
</feature>
<dbReference type="Pfam" id="PF02518">
    <property type="entry name" value="HATPase_c"/>
    <property type="match status" value="1"/>
</dbReference>
<dbReference type="PANTHER" id="PTHR24421">
    <property type="entry name" value="NITRATE/NITRITE SENSOR PROTEIN NARX-RELATED"/>
    <property type="match status" value="1"/>
</dbReference>
<dbReference type="InterPro" id="IPR055558">
    <property type="entry name" value="DUF7134"/>
</dbReference>
<protein>
    <recommendedName>
        <fullName evidence="2">histidine kinase</fullName>
        <ecNumber evidence="2">2.7.13.3</ecNumber>
    </recommendedName>
</protein>
<evidence type="ECO:0000256" key="1">
    <source>
        <dbReference type="ARBA" id="ARBA00000085"/>
    </source>
</evidence>
<proteinExistence type="predicted"/>
<keyword evidence="11" id="KW-1185">Reference proteome</keyword>
<keyword evidence="7" id="KW-0067">ATP-binding</keyword>
<evidence type="ECO:0000256" key="5">
    <source>
        <dbReference type="ARBA" id="ARBA00022741"/>
    </source>
</evidence>
<dbReference type="RefSeq" id="WP_184673196.1">
    <property type="nucleotide sequence ID" value="NZ_BAABAI010000041.1"/>
</dbReference>
<sequence>MRRLPRYADLSLPPTLGLLTAGVAATHPAAPPLALAAALTLYYRRNHPIAVTAATLFLGAGIQLLAPRTALPYAALIAVATLTARKPPWVSLPALAATEAVIALNRLTMTTEETVFLMVVAVLPWTFGEVARNRRTAMEEAAKRAVSEEQARIARDLHDVIAHSLAVVVVQALAADDVFDHDPARAREALRAIDSAARATLDDLRTLLADVRPDPRGLSRLTDLVDPLRTAGLRVSVTARHPHLPADVDATAYRIVQEALTNTLRHADATAVDVTVSGDAAELVIEVRDDGRGGVGLGRGITGMKERAGLLGGTVTAGPGTSGGFHVTARLPLAAS</sequence>
<dbReference type="GO" id="GO:0016020">
    <property type="term" value="C:membrane"/>
    <property type="evidence" value="ECO:0007669"/>
    <property type="project" value="InterPro"/>
</dbReference>